<dbReference type="PROSITE" id="PS51123">
    <property type="entry name" value="OMPA_2"/>
    <property type="match status" value="1"/>
</dbReference>
<dbReference type="Pfam" id="PF00691">
    <property type="entry name" value="OmpA"/>
    <property type="match status" value="1"/>
</dbReference>
<feature type="domain" description="OmpA-like" evidence="11">
    <location>
        <begin position="318"/>
        <end position="441"/>
    </location>
</feature>
<dbReference type="PANTHER" id="PTHR30329">
    <property type="entry name" value="STATOR ELEMENT OF FLAGELLAR MOTOR COMPLEX"/>
    <property type="match status" value="1"/>
</dbReference>
<reference evidence="12 13" key="1">
    <citation type="submission" date="2021-01" db="EMBL/GenBank/DDBJ databases">
        <title>Carboxyliciviraga sp.nov., isolated from coastal sediments.</title>
        <authorList>
            <person name="Lu D."/>
            <person name="Zhang T."/>
        </authorList>
    </citation>
    <scope>NUCLEOTIDE SEQUENCE [LARGE SCALE GENOMIC DNA]</scope>
    <source>
        <strain evidence="12 13">N1Y132</strain>
    </source>
</reference>
<organism evidence="12 13">
    <name type="scientific">Carboxylicivirga marina</name>
    <dbReference type="NCBI Taxonomy" id="2800988"/>
    <lineage>
        <taxon>Bacteria</taxon>
        <taxon>Pseudomonadati</taxon>
        <taxon>Bacteroidota</taxon>
        <taxon>Bacteroidia</taxon>
        <taxon>Marinilabiliales</taxon>
        <taxon>Marinilabiliaceae</taxon>
        <taxon>Carboxylicivirga</taxon>
    </lineage>
</organism>
<dbReference type="SUPFAM" id="SSF56925">
    <property type="entry name" value="OMPA-like"/>
    <property type="match status" value="1"/>
</dbReference>
<evidence type="ECO:0000256" key="7">
    <source>
        <dbReference type="ARBA" id="ARBA00023136"/>
    </source>
</evidence>
<dbReference type="InterPro" id="IPR006665">
    <property type="entry name" value="OmpA-like"/>
</dbReference>
<name>A0ABS1HKP7_9BACT</name>
<dbReference type="PRINTS" id="PR01021">
    <property type="entry name" value="OMPADOMAIN"/>
</dbReference>
<dbReference type="CDD" id="cd07185">
    <property type="entry name" value="OmpA_C-like"/>
    <property type="match status" value="1"/>
</dbReference>
<dbReference type="Gene3D" id="3.30.1330.60">
    <property type="entry name" value="OmpA-like domain"/>
    <property type="match status" value="1"/>
</dbReference>
<dbReference type="PANTHER" id="PTHR30329:SF21">
    <property type="entry name" value="LIPOPROTEIN YIAD-RELATED"/>
    <property type="match status" value="1"/>
</dbReference>
<comment type="caution">
    <text evidence="12">The sequence shown here is derived from an EMBL/GenBank/DDBJ whole genome shotgun (WGS) entry which is preliminary data.</text>
</comment>
<evidence type="ECO:0000313" key="13">
    <source>
        <dbReference type="Proteomes" id="UP000605676"/>
    </source>
</evidence>
<evidence type="ECO:0000259" key="11">
    <source>
        <dbReference type="PROSITE" id="PS51123"/>
    </source>
</evidence>
<dbReference type="EMBL" id="JAENRR010000028">
    <property type="protein sequence ID" value="MBK3518176.1"/>
    <property type="molecule type" value="Genomic_DNA"/>
</dbReference>
<dbReference type="InterPro" id="IPR036737">
    <property type="entry name" value="OmpA-like_sf"/>
</dbReference>
<evidence type="ECO:0000256" key="4">
    <source>
        <dbReference type="ARBA" id="ARBA00022692"/>
    </source>
</evidence>
<keyword evidence="13" id="KW-1185">Reference proteome</keyword>
<dbReference type="Proteomes" id="UP000605676">
    <property type="component" value="Unassembled WGS sequence"/>
</dbReference>
<dbReference type="InterPro" id="IPR006664">
    <property type="entry name" value="OMP_bac"/>
</dbReference>
<evidence type="ECO:0000256" key="10">
    <source>
        <dbReference type="SAM" id="SignalP"/>
    </source>
</evidence>
<keyword evidence="3" id="KW-1134">Transmembrane beta strand</keyword>
<evidence type="ECO:0000256" key="6">
    <source>
        <dbReference type="ARBA" id="ARBA00023114"/>
    </source>
</evidence>
<evidence type="ECO:0000256" key="1">
    <source>
        <dbReference type="ARBA" id="ARBA00004571"/>
    </source>
</evidence>
<evidence type="ECO:0000256" key="8">
    <source>
        <dbReference type="ARBA" id="ARBA00023237"/>
    </source>
</evidence>
<keyword evidence="4" id="KW-0812">Transmembrane</keyword>
<sequence length="441" mass="51100">MNKLIILLSTILLVCNWTMAQTNAGQLSEEQIFRRGNKYNTWSVTIGGGPVIYYVDVIDYTAMPSGNWKFAPTIMISKQFNRPWGIDLQWMMADMYGEKNGRYFEGDFYDVTINGTLNVNQLAIFGPIGDRWNIYAKLGIGLTYFRSKQFDLETNEILQVQDVYESIDGYPSPHGWLPTDYLVYGYERRFPENEPYQEIETARRNEVLIPFGLGVKYRISKSFDVGTEIMMRHMNADNLDVNLSGADNDGYMFTSLNLTYKIGKKNKRHAAWTYKDFNINYKRQRKDDPMAHKLDSLKQQIEYMALLDSTSIDTSTIVTESVEYKETMSASVFFDYDKSEITQDAHMTLAKAAYVMGKDKSLRVKIVGYCDERGSYDYNIKLSQRRCNAVLKVFVDEYEIDRNRFEIDYKGEAELLSDTQKLAPRGLHLVNRRVDLFVIVE</sequence>
<keyword evidence="8" id="KW-0998">Cell outer membrane</keyword>
<dbReference type="InterPro" id="IPR050330">
    <property type="entry name" value="Bact_OuterMem_StrucFunc"/>
</dbReference>
<evidence type="ECO:0000313" key="12">
    <source>
        <dbReference type="EMBL" id="MBK3518176.1"/>
    </source>
</evidence>
<keyword evidence="5" id="KW-0406">Ion transport</keyword>
<comment type="subcellular location">
    <subcellularLocation>
        <location evidence="1">Cell outer membrane</location>
        <topology evidence="1">Multi-pass membrane protein</topology>
    </subcellularLocation>
</comment>
<protein>
    <submittedName>
        <fullName evidence="12">OmpA family protein</fullName>
    </submittedName>
</protein>
<feature type="chain" id="PRO_5045047941" evidence="10">
    <location>
        <begin position="21"/>
        <end position="441"/>
    </location>
</feature>
<gene>
    <name evidence="12" type="ORF">JIV24_12595</name>
</gene>
<keyword evidence="10" id="KW-0732">Signal</keyword>
<evidence type="ECO:0000256" key="2">
    <source>
        <dbReference type="ARBA" id="ARBA00022448"/>
    </source>
</evidence>
<dbReference type="InterPro" id="IPR011250">
    <property type="entry name" value="OMP/PagP_B-barrel"/>
</dbReference>
<evidence type="ECO:0000256" key="5">
    <source>
        <dbReference type="ARBA" id="ARBA00023065"/>
    </source>
</evidence>
<dbReference type="Gene3D" id="2.40.160.20">
    <property type="match status" value="1"/>
</dbReference>
<feature type="signal peptide" evidence="10">
    <location>
        <begin position="1"/>
        <end position="20"/>
    </location>
</feature>
<dbReference type="RefSeq" id="WP_200465403.1">
    <property type="nucleotide sequence ID" value="NZ_JAENRR010000028.1"/>
</dbReference>
<evidence type="ECO:0000256" key="3">
    <source>
        <dbReference type="ARBA" id="ARBA00022452"/>
    </source>
</evidence>
<dbReference type="SUPFAM" id="SSF103088">
    <property type="entry name" value="OmpA-like"/>
    <property type="match status" value="1"/>
</dbReference>
<keyword evidence="2" id="KW-0813">Transport</keyword>
<accession>A0ABS1HKP7</accession>
<proteinExistence type="predicted"/>
<evidence type="ECO:0000256" key="9">
    <source>
        <dbReference type="PROSITE-ProRule" id="PRU00473"/>
    </source>
</evidence>
<keyword evidence="7 9" id="KW-0472">Membrane</keyword>
<keyword evidence="6" id="KW-0626">Porin</keyword>